<feature type="region of interest" description="Disordered" evidence="1">
    <location>
        <begin position="1"/>
        <end position="33"/>
    </location>
</feature>
<reference evidence="2" key="1">
    <citation type="submission" date="2023-04" db="EMBL/GenBank/DDBJ databases">
        <title>Chromosome-level genome of Chaenocephalus aceratus.</title>
        <authorList>
            <person name="Park H."/>
        </authorList>
    </citation>
    <scope>NUCLEOTIDE SEQUENCE</scope>
    <source>
        <strain evidence="2">DE</strain>
        <tissue evidence="2">Muscle</tissue>
    </source>
</reference>
<dbReference type="Gene3D" id="3.30.70.1820">
    <property type="entry name" value="L1 transposable element, RRM domain"/>
    <property type="match status" value="1"/>
</dbReference>
<gene>
    <name evidence="2" type="ORF">KUDE01_020819</name>
</gene>
<sequence>MAETNIAQDTENFSSTPTSKRCRQSESVHNSPDKHCCTEVSEILISIDNKLSGLDSRIALVEVLHREFQQIRESLEFSQDQIITLIKENKSLQHSVTTLTTQVTSAAKENKEMKETVLDLQGRSMRDNLVFSGIPEQTQDDNPEQLIKDFMITQLKISPDTVKDITFHMRVHRIGQKNTSNKRPRPVVAKFEHFKQKQQRQGRQLKGTDYGLKLYSQSVNKTCNMGKKQ</sequence>
<feature type="compositionally biased region" description="Basic and acidic residues" evidence="1">
    <location>
        <begin position="23"/>
        <end position="33"/>
    </location>
</feature>
<protein>
    <submittedName>
        <fullName evidence="2">Protein unc-13 like C</fullName>
    </submittedName>
</protein>
<dbReference type="EMBL" id="JASDAP010000010">
    <property type="protein sequence ID" value="KAK1895368.1"/>
    <property type="molecule type" value="Genomic_DNA"/>
</dbReference>
<dbReference type="AlphaFoldDB" id="A0AAD9F730"/>
<dbReference type="InterPro" id="IPR004244">
    <property type="entry name" value="Transposase_22"/>
</dbReference>
<dbReference type="Proteomes" id="UP001228049">
    <property type="component" value="Unassembled WGS sequence"/>
</dbReference>
<comment type="caution">
    <text evidence="2">The sequence shown here is derived from an EMBL/GenBank/DDBJ whole genome shotgun (WGS) entry which is preliminary data.</text>
</comment>
<name>A0AAD9F730_DISEL</name>
<proteinExistence type="predicted"/>
<evidence type="ECO:0000313" key="3">
    <source>
        <dbReference type="Proteomes" id="UP001228049"/>
    </source>
</evidence>
<organism evidence="2 3">
    <name type="scientific">Dissostichus eleginoides</name>
    <name type="common">Patagonian toothfish</name>
    <name type="synonym">Dissostichus amissus</name>
    <dbReference type="NCBI Taxonomy" id="100907"/>
    <lineage>
        <taxon>Eukaryota</taxon>
        <taxon>Metazoa</taxon>
        <taxon>Chordata</taxon>
        <taxon>Craniata</taxon>
        <taxon>Vertebrata</taxon>
        <taxon>Euteleostomi</taxon>
        <taxon>Actinopterygii</taxon>
        <taxon>Neopterygii</taxon>
        <taxon>Teleostei</taxon>
        <taxon>Neoteleostei</taxon>
        <taxon>Acanthomorphata</taxon>
        <taxon>Eupercaria</taxon>
        <taxon>Perciformes</taxon>
        <taxon>Notothenioidei</taxon>
        <taxon>Nototheniidae</taxon>
        <taxon>Dissostichus</taxon>
    </lineage>
</organism>
<dbReference type="Gene3D" id="1.20.5.170">
    <property type="match status" value="1"/>
</dbReference>
<accession>A0AAD9F730</accession>
<keyword evidence="3" id="KW-1185">Reference proteome</keyword>
<evidence type="ECO:0000256" key="1">
    <source>
        <dbReference type="SAM" id="MobiDB-lite"/>
    </source>
</evidence>
<evidence type="ECO:0000313" key="2">
    <source>
        <dbReference type="EMBL" id="KAK1895368.1"/>
    </source>
</evidence>
<feature type="compositionally biased region" description="Polar residues" evidence="1">
    <location>
        <begin position="1"/>
        <end position="22"/>
    </location>
</feature>
<dbReference type="PANTHER" id="PTHR11505">
    <property type="entry name" value="L1 TRANSPOSABLE ELEMENT-RELATED"/>
    <property type="match status" value="1"/>
</dbReference>